<organism evidence="1 2">
    <name type="scientific">Candidatus Contendobacter odensis Run_B_J11</name>
    <dbReference type="NCBI Taxonomy" id="1400861"/>
    <lineage>
        <taxon>Bacteria</taxon>
        <taxon>Pseudomonadati</taxon>
        <taxon>Pseudomonadota</taxon>
        <taxon>Gammaproteobacteria</taxon>
        <taxon>Candidatus Competibacteraceae</taxon>
        <taxon>Candidatus Contendibacter</taxon>
    </lineage>
</organism>
<reference evidence="1 2" key="1">
    <citation type="journal article" date="2014" name="ISME J.">
        <title>Candidatus Competibacter-lineage genomes retrieved from metagenomes reveal functional metabolic diversity.</title>
        <authorList>
            <person name="McIlroy S.J."/>
            <person name="Albertsen M."/>
            <person name="Andresen E.K."/>
            <person name="Saunders A.M."/>
            <person name="Kristiansen R."/>
            <person name="Stokholm-Bjerregaard M."/>
            <person name="Nielsen K.L."/>
            <person name="Nielsen P.H."/>
        </authorList>
    </citation>
    <scope>NUCLEOTIDE SEQUENCE [LARGE SCALE GENOMIC DNA]</scope>
    <source>
        <strain evidence="1 2">Run_B_J11</strain>
    </source>
</reference>
<evidence type="ECO:0000313" key="2">
    <source>
        <dbReference type="Proteomes" id="UP000019184"/>
    </source>
</evidence>
<evidence type="ECO:0000313" key="1">
    <source>
        <dbReference type="EMBL" id="CDH43093.1"/>
    </source>
</evidence>
<dbReference type="AlphaFoldDB" id="A0A7U7G7M0"/>
<proteinExistence type="predicted"/>
<dbReference type="Proteomes" id="UP000019184">
    <property type="component" value="Unassembled WGS sequence"/>
</dbReference>
<evidence type="ECO:0008006" key="3">
    <source>
        <dbReference type="Google" id="ProtNLM"/>
    </source>
</evidence>
<keyword evidence="2" id="KW-1185">Reference proteome</keyword>
<dbReference type="EMBL" id="CBTK010000003">
    <property type="protein sequence ID" value="CDH43093.1"/>
    <property type="molecule type" value="Genomic_DNA"/>
</dbReference>
<sequence>MTCLLFAPNAPDQNPVEDVWLRGKNFLRKNFYKNKTFNQVKCCFFNFINKKIFDFKKIEWYLKIPQPA</sequence>
<comment type="caution">
    <text evidence="1">The sequence shown here is derived from an EMBL/GenBank/DDBJ whole genome shotgun (WGS) entry which is preliminary data.</text>
</comment>
<gene>
    <name evidence="1" type="ORF">BN874_1000003</name>
</gene>
<protein>
    <recommendedName>
        <fullName evidence="3">Tc1-like transposase DDE domain-containing protein</fullName>
    </recommendedName>
</protein>
<accession>A0A7U7G7M0</accession>
<name>A0A7U7G7M0_9GAMM</name>